<dbReference type="Gene3D" id="3.90.1530.10">
    <property type="entry name" value="Conserved hypothetical protein from pyrococcus furiosus pfu- 392566-001, ParB domain"/>
    <property type="match status" value="1"/>
</dbReference>
<protein>
    <submittedName>
        <fullName evidence="3">ParB-like nuclease domain-containing protein</fullName>
    </submittedName>
</protein>
<proteinExistence type="predicted"/>
<dbReference type="RefSeq" id="WP_073196919.1">
    <property type="nucleotide sequence ID" value="NZ_FRBN01000006.1"/>
</dbReference>
<gene>
    <name evidence="3" type="ORF">SAMN05444414_106168</name>
</gene>
<dbReference type="EMBL" id="FRBN01000006">
    <property type="protein sequence ID" value="SHL17231.1"/>
    <property type="molecule type" value="Genomic_DNA"/>
</dbReference>
<dbReference type="OrthoDB" id="7632576at2"/>
<dbReference type="STRING" id="1054996.SAMN05444414_106168"/>
<dbReference type="GO" id="GO:0007059">
    <property type="term" value="P:chromosome segregation"/>
    <property type="evidence" value="ECO:0007669"/>
    <property type="project" value="TreeGrafter"/>
</dbReference>
<dbReference type="GO" id="GO:0005694">
    <property type="term" value="C:chromosome"/>
    <property type="evidence" value="ECO:0007669"/>
    <property type="project" value="TreeGrafter"/>
</dbReference>
<dbReference type="CDD" id="cd16387">
    <property type="entry name" value="ParB_N_Srx"/>
    <property type="match status" value="1"/>
</dbReference>
<accession>A0A1M6YFX7</accession>
<dbReference type="SUPFAM" id="SSF110849">
    <property type="entry name" value="ParB/Sulfiredoxin"/>
    <property type="match status" value="1"/>
</dbReference>
<sequence>MARSGRTKTIDMAFEKDLIRLSLDKIFPLYAVQNETKETVKYRQVVASVKEVGLVEPLVVAPDKSDPDKYMLLDGHVRLSILTDLGEVDVLCQVSTDDEAFTYNKRISRLATIQEHKMILKALERGVPEKRLARALNVNVRSLQDKTRLLDGICAEAAELLKDKQVALTGFQVLKKMKPMRQIEAAELMVTMNKFTVNYARSLLAATSASELKDPQKPKAVKGVSRQQLESMERESANLERELRLVEDTYGRDHLDLVLARGYVSKLISNARITRYLEMYHPEFLPEFEKITETEALAS</sequence>
<name>A0A1M6YFX7_9RHOB</name>
<keyword evidence="4" id="KW-1185">Reference proteome</keyword>
<evidence type="ECO:0000313" key="3">
    <source>
        <dbReference type="EMBL" id="SHL17231.1"/>
    </source>
</evidence>
<dbReference type="InterPro" id="IPR036086">
    <property type="entry name" value="ParB/Sulfiredoxin_sf"/>
</dbReference>
<dbReference type="InterPro" id="IPR003115">
    <property type="entry name" value="ParB_N"/>
</dbReference>
<dbReference type="PANTHER" id="PTHR33375:SF1">
    <property type="entry name" value="CHROMOSOME-PARTITIONING PROTEIN PARB-RELATED"/>
    <property type="match status" value="1"/>
</dbReference>
<dbReference type="PANTHER" id="PTHR33375">
    <property type="entry name" value="CHROMOSOME-PARTITIONING PROTEIN PARB-RELATED"/>
    <property type="match status" value="1"/>
</dbReference>
<dbReference type="InterPro" id="IPR011111">
    <property type="entry name" value="Plasmid_RepB"/>
</dbReference>
<evidence type="ECO:0000256" key="1">
    <source>
        <dbReference type="SAM" id="MobiDB-lite"/>
    </source>
</evidence>
<feature type="region of interest" description="Disordered" evidence="1">
    <location>
        <begin position="215"/>
        <end position="235"/>
    </location>
</feature>
<dbReference type="Pfam" id="PF07506">
    <property type="entry name" value="RepB"/>
    <property type="match status" value="1"/>
</dbReference>
<evidence type="ECO:0000313" key="4">
    <source>
        <dbReference type="Proteomes" id="UP000184191"/>
    </source>
</evidence>
<feature type="domain" description="ParB-like N-terminal" evidence="2">
    <location>
        <begin position="19"/>
        <end position="113"/>
    </location>
</feature>
<dbReference type="SUPFAM" id="SSF109709">
    <property type="entry name" value="KorB DNA-binding domain-like"/>
    <property type="match status" value="1"/>
</dbReference>
<dbReference type="InterPro" id="IPR050336">
    <property type="entry name" value="Chromosome_partition/occlusion"/>
</dbReference>
<reference evidence="4" key="1">
    <citation type="submission" date="2016-11" db="EMBL/GenBank/DDBJ databases">
        <authorList>
            <person name="Varghese N."/>
            <person name="Submissions S."/>
        </authorList>
    </citation>
    <scope>NUCLEOTIDE SEQUENCE [LARGE SCALE GENOMIC DNA]</scope>
    <source>
        <strain evidence="4">DSM 29327</strain>
    </source>
</reference>
<organism evidence="3 4">
    <name type="scientific">Roseovarius marisflavi</name>
    <dbReference type="NCBI Taxonomy" id="1054996"/>
    <lineage>
        <taxon>Bacteria</taxon>
        <taxon>Pseudomonadati</taxon>
        <taxon>Pseudomonadota</taxon>
        <taxon>Alphaproteobacteria</taxon>
        <taxon>Rhodobacterales</taxon>
        <taxon>Roseobacteraceae</taxon>
        <taxon>Roseovarius</taxon>
    </lineage>
</organism>
<dbReference type="SMART" id="SM00470">
    <property type="entry name" value="ParB"/>
    <property type="match status" value="1"/>
</dbReference>
<dbReference type="Proteomes" id="UP000184191">
    <property type="component" value="Unassembled WGS sequence"/>
</dbReference>
<evidence type="ECO:0000259" key="2">
    <source>
        <dbReference type="SMART" id="SM00470"/>
    </source>
</evidence>
<dbReference type="AlphaFoldDB" id="A0A1M6YFX7"/>